<dbReference type="PROSITE" id="PS01359">
    <property type="entry name" value="ZF_PHD_1"/>
    <property type="match status" value="1"/>
</dbReference>
<dbReference type="PANTHER" id="PTHR13793">
    <property type="entry name" value="PHD FINGER PROTEINS"/>
    <property type="match status" value="1"/>
</dbReference>
<name>A0ABC9AHS0_9POAL</name>
<keyword evidence="1" id="KW-0479">Metal-binding</keyword>
<evidence type="ECO:0000256" key="3">
    <source>
        <dbReference type="ARBA" id="ARBA00022833"/>
    </source>
</evidence>
<dbReference type="Gene3D" id="3.30.40.10">
    <property type="entry name" value="Zinc/RING finger domain, C3HC4 (zinc finger)"/>
    <property type="match status" value="2"/>
</dbReference>
<dbReference type="InterPro" id="IPR013083">
    <property type="entry name" value="Znf_RING/FYVE/PHD"/>
</dbReference>
<dbReference type="PROSITE" id="PS51805">
    <property type="entry name" value="EPHD"/>
    <property type="match status" value="1"/>
</dbReference>
<feature type="domain" description="PHD-type" evidence="7">
    <location>
        <begin position="511"/>
        <end position="622"/>
    </location>
</feature>
<dbReference type="GO" id="GO:0008270">
    <property type="term" value="F:zinc ion binding"/>
    <property type="evidence" value="ECO:0007669"/>
    <property type="project" value="UniProtKB-KW"/>
</dbReference>
<feature type="compositionally biased region" description="Basic and acidic residues" evidence="5">
    <location>
        <begin position="331"/>
        <end position="342"/>
    </location>
</feature>
<dbReference type="PANTHER" id="PTHR13793:SF148">
    <property type="entry name" value="RING_FYVE_PHD ZINC FINGER SUPERFAMILY PROTEIN"/>
    <property type="match status" value="1"/>
</dbReference>
<accession>A0ABC9AHS0</accession>
<protein>
    <submittedName>
        <fullName evidence="8">Uncharacterized protein</fullName>
    </submittedName>
</protein>
<dbReference type="SMART" id="SM00249">
    <property type="entry name" value="PHD"/>
    <property type="match status" value="2"/>
</dbReference>
<evidence type="ECO:0000313" key="8">
    <source>
        <dbReference type="EMBL" id="CAL4978264.1"/>
    </source>
</evidence>
<gene>
    <name evidence="8" type="ORF">URODEC1_LOCUS54635</name>
</gene>
<dbReference type="EMBL" id="OZ075130">
    <property type="protein sequence ID" value="CAL4978264.1"/>
    <property type="molecule type" value="Genomic_DNA"/>
</dbReference>
<dbReference type="PROSITE" id="PS50016">
    <property type="entry name" value="ZF_PHD_2"/>
    <property type="match status" value="1"/>
</dbReference>
<feature type="region of interest" description="Disordered" evidence="5">
    <location>
        <begin position="331"/>
        <end position="386"/>
    </location>
</feature>
<evidence type="ECO:0000256" key="1">
    <source>
        <dbReference type="ARBA" id="ARBA00022723"/>
    </source>
</evidence>
<dbReference type="SUPFAM" id="SSF57903">
    <property type="entry name" value="FYVE/PHD zinc finger"/>
    <property type="match status" value="1"/>
</dbReference>
<dbReference type="InterPro" id="IPR050701">
    <property type="entry name" value="Histone_Mod_Regulator"/>
</dbReference>
<dbReference type="InterPro" id="IPR019786">
    <property type="entry name" value="Zinc_finger_PHD-type_CS"/>
</dbReference>
<sequence>MEIAENGLASCGSVRDLPPSKRFKYVVSHLGSTPCALLPAKKRVFPPPPALLAEEAAVSVCLPVKKRAIVAPRLEAKAAAVPACLPAKKRAIVAAPPEDAAAVCLPAKKRSYAPPADAVLPACLPAKKGVGAPPPPPPDAVAPTCVLAKKRVQAPAPQDAAAGSVPACPPANGRVCTAPPADTVASTCVLAKKNIPAPASRPDAARSVPVCLPANKRVMPPFVLPPSVKEDGARFGTDKDARPQGSKKHGGGAINSRVVNGTEGCARSKEFKKPEKPIDPKGTKEQVSMKPGKPRSPIKSKDPERKGNKIVNGKQSEVVAEVRKISDKAADAKGASLKEEPRNGPAQAADADGRARCKEFKKPEKPINPKGTKEQVPMKPSKPRSLDKYEDLEKKACKIVNAKQTEIVTEVRKKFDRAADAKGAAPEDEPRNGADEVGQEQEQEAVEEDDGVLCAVCGSTDGDPSDPIVFCDGCDLMVHASCYGNPLAQAIPDGDWFCSLCPADKSKPAARPSCCLCPARGGAMKRTTEGQWAHISCALFVPEVFFRDPDGRDGVDCSRVPAHRFAKDCYICESSNGCALECSQPKCSLGFHVSCGLDAGLCIEYKEGKGGAIVAGFCREHTELWEKQQLTGKYKIVARGLE</sequence>
<proteinExistence type="predicted"/>
<evidence type="ECO:0000256" key="2">
    <source>
        <dbReference type="ARBA" id="ARBA00022771"/>
    </source>
</evidence>
<feature type="region of interest" description="Disordered" evidence="5">
    <location>
        <begin position="418"/>
        <end position="447"/>
    </location>
</feature>
<dbReference type="InterPro" id="IPR034732">
    <property type="entry name" value="EPHD"/>
</dbReference>
<dbReference type="CDD" id="cd15492">
    <property type="entry name" value="PHD_BRPF_JADE_like"/>
    <property type="match status" value="1"/>
</dbReference>
<dbReference type="Pfam" id="PF13832">
    <property type="entry name" value="zf-HC5HC2H_2"/>
    <property type="match status" value="1"/>
</dbReference>
<dbReference type="InterPro" id="IPR011011">
    <property type="entry name" value="Znf_FYVE_PHD"/>
</dbReference>
<dbReference type="CDD" id="cd15571">
    <property type="entry name" value="ePHD"/>
    <property type="match status" value="1"/>
</dbReference>
<feature type="compositionally biased region" description="Basic and acidic residues" evidence="5">
    <location>
        <begin position="266"/>
        <end position="284"/>
    </location>
</feature>
<dbReference type="Proteomes" id="UP001497457">
    <property type="component" value="Chromosome 20rd"/>
</dbReference>
<organism evidence="8 9">
    <name type="scientific">Urochloa decumbens</name>
    <dbReference type="NCBI Taxonomy" id="240449"/>
    <lineage>
        <taxon>Eukaryota</taxon>
        <taxon>Viridiplantae</taxon>
        <taxon>Streptophyta</taxon>
        <taxon>Embryophyta</taxon>
        <taxon>Tracheophyta</taxon>
        <taxon>Spermatophyta</taxon>
        <taxon>Magnoliopsida</taxon>
        <taxon>Liliopsida</taxon>
        <taxon>Poales</taxon>
        <taxon>Poaceae</taxon>
        <taxon>PACMAD clade</taxon>
        <taxon>Panicoideae</taxon>
        <taxon>Panicodae</taxon>
        <taxon>Paniceae</taxon>
        <taxon>Melinidinae</taxon>
        <taxon>Urochloa</taxon>
    </lineage>
</organism>
<reference evidence="8 9" key="2">
    <citation type="submission" date="2024-10" db="EMBL/GenBank/DDBJ databases">
        <authorList>
            <person name="Ryan C."/>
        </authorList>
    </citation>
    <scope>NUCLEOTIDE SEQUENCE [LARGE SCALE GENOMIC DNA]</scope>
</reference>
<dbReference type="InterPro" id="IPR001965">
    <property type="entry name" value="Znf_PHD"/>
</dbReference>
<dbReference type="Pfam" id="PF00628">
    <property type="entry name" value="PHD"/>
    <property type="match status" value="1"/>
</dbReference>
<keyword evidence="2 4" id="KW-0863">Zinc-finger</keyword>
<reference evidence="9" key="1">
    <citation type="submission" date="2024-06" db="EMBL/GenBank/DDBJ databases">
        <authorList>
            <person name="Ryan C."/>
        </authorList>
    </citation>
    <scope>NUCLEOTIDE SEQUENCE [LARGE SCALE GENOMIC DNA]</scope>
</reference>
<evidence type="ECO:0000256" key="5">
    <source>
        <dbReference type="SAM" id="MobiDB-lite"/>
    </source>
</evidence>
<dbReference type="AlphaFoldDB" id="A0ABC9AHS0"/>
<feature type="region of interest" description="Disordered" evidence="5">
    <location>
        <begin position="223"/>
        <end position="316"/>
    </location>
</feature>
<evidence type="ECO:0000313" key="9">
    <source>
        <dbReference type="Proteomes" id="UP001497457"/>
    </source>
</evidence>
<feature type="compositionally biased region" description="Basic and acidic residues" evidence="5">
    <location>
        <begin position="228"/>
        <end position="242"/>
    </location>
</feature>
<evidence type="ECO:0000259" key="7">
    <source>
        <dbReference type="PROSITE" id="PS51805"/>
    </source>
</evidence>
<evidence type="ECO:0000256" key="4">
    <source>
        <dbReference type="PROSITE-ProRule" id="PRU00146"/>
    </source>
</evidence>
<feature type="compositionally biased region" description="Basic and acidic residues" evidence="5">
    <location>
        <begin position="351"/>
        <end position="373"/>
    </location>
</feature>
<keyword evidence="9" id="KW-1185">Reference proteome</keyword>
<feature type="compositionally biased region" description="Acidic residues" evidence="5">
    <location>
        <begin position="437"/>
        <end position="447"/>
    </location>
</feature>
<keyword evidence="3" id="KW-0862">Zinc</keyword>
<evidence type="ECO:0000259" key="6">
    <source>
        <dbReference type="PROSITE" id="PS50016"/>
    </source>
</evidence>
<dbReference type="InterPro" id="IPR019787">
    <property type="entry name" value="Znf_PHD-finger"/>
</dbReference>
<feature type="domain" description="PHD-type" evidence="6">
    <location>
        <begin position="451"/>
        <end position="504"/>
    </location>
</feature>